<dbReference type="RefSeq" id="XP_032806193.1">
    <property type="nucleotide sequence ID" value="XM_032950302.1"/>
</dbReference>
<keyword evidence="2" id="KW-0378">Hydrolase</keyword>
<accession>A0AAJ7SX29</accession>
<sequence>MDEPEAQICCSLVIEQLDKSGQSVRRKAVRDATLMLGRSEVRELQLQVLCPGRSAERFWLRDAVVHSRFTREGKGGLRLPHHSTQLLLSNCPPDRLKAFLRMIAAKTMAESGVSSVGADRKRLLSEAPRSFVTVSPLSARDLQAAREKARLAQAGGGGSSGGGGGAPLGARQPLATRPDGNVGRGVAGMASKRARSPHGQVESTPKKPLRDCSIAGASDNLPDLLRVARVGRGGSVSLSQEQRAVLEAVMARKNIFFTGSAGTGKSFLLRRIMGTLPPLSTIATASTGVAACHIGGMTLHAFAGMGSGMGPLEQCVTMARRPGVLQRWRSCHTLIIDEVSMVSADFFDKMEAVARTVRGRDEPFGGIQLVLSGDFLQLPPVSRDRTVKRTFSFQAKSWRRCVHLAMELTQVHRQKDQAFIRVLQMVRTGRCTDEVTRCLVATKDNAIEKDGILATRLCTHRDDVQLINTCQLAKLPGETHMFDALDSDPSQAKALDAMCPVEASLQLRRGAQVMLTKNLDVQRGLVNGARGVVTDFSTEKFGLPLVRFACGVVQAVQVERWVVRAGGGNVITRKQLPLRLAWAISIHKSQASRQADTHGDTDTDMQIQSQMQTDAQTCTWRHAEKHADTVTYSHAQRQKHVEIYETHTKRHLYINTPIKHGHLHLRNNGGQD</sequence>
<feature type="compositionally biased region" description="Gly residues" evidence="3">
    <location>
        <begin position="154"/>
        <end position="167"/>
    </location>
</feature>
<dbReference type="GO" id="GO:0016787">
    <property type="term" value="F:hydrolase activity"/>
    <property type="evidence" value="ECO:0007669"/>
    <property type="project" value="UniProtKB-KW"/>
</dbReference>
<protein>
    <recommendedName>
        <fullName evidence="2">ATP-dependent DNA helicase</fullName>
        <ecNumber evidence="2">5.6.2.3</ecNumber>
    </recommendedName>
</protein>
<dbReference type="InterPro" id="IPR049163">
    <property type="entry name" value="Pif1-like_2B_dom"/>
</dbReference>
<keyword evidence="7" id="KW-1185">Reference proteome</keyword>
<dbReference type="InterPro" id="IPR010285">
    <property type="entry name" value="DNA_helicase_pif1-like_DEAD"/>
</dbReference>
<gene>
    <name evidence="8" type="primary">PIF1</name>
</gene>
<dbReference type="InterPro" id="IPR057437">
    <property type="entry name" value="PIF1/LRR1_PH"/>
</dbReference>
<dbReference type="PANTHER" id="PTHR47642">
    <property type="entry name" value="ATP-DEPENDENT DNA HELICASE"/>
    <property type="match status" value="1"/>
</dbReference>
<comment type="similarity">
    <text evidence="2">Belongs to the helicase family.</text>
</comment>
<evidence type="ECO:0000259" key="5">
    <source>
        <dbReference type="Pfam" id="PF21530"/>
    </source>
</evidence>
<dbReference type="InterPro" id="IPR027417">
    <property type="entry name" value="P-loop_NTPase"/>
</dbReference>
<dbReference type="Pfam" id="PF25344">
    <property type="entry name" value="PH_LRR1"/>
    <property type="match status" value="1"/>
</dbReference>
<dbReference type="Gene3D" id="3.40.50.300">
    <property type="entry name" value="P-loop containing nucleotide triphosphate hydrolases"/>
    <property type="match status" value="1"/>
</dbReference>
<dbReference type="GO" id="GO:0006310">
    <property type="term" value="P:DNA recombination"/>
    <property type="evidence" value="ECO:0007669"/>
    <property type="project" value="UniProtKB-KW"/>
</dbReference>
<keyword evidence="2" id="KW-0547">Nucleotide-binding</keyword>
<dbReference type="FunFam" id="3.40.50.300:FF:000805">
    <property type="entry name" value="ATP-dependent DNA helicase PIF1"/>
    <property type="match status" value="1"/>
</dbReference>
<name>A0AAJ7SX29_PETMA</name>
<evidence type="ECO:0000313" key="8">
    <source>
        <dbReference type="RefSeq" id="XP_032806193.1"/>
    </source>
</evidence>
<keyword evidence="2" id="KW-0067">ATP-binding</keyword>
<dbReference type="PANTHER" id="PTHR47642:SF7">
    <property type="entry name" value="ATP-DEPENDENT DNA HELICASE PIF1"/>
    <property type="match status" value="1"/>
</dbReference>
<feature type="domain" description="DNA helicase Pif1-like 2B" evidence="5">
    <location>
        <begin position="494"/>
        <end position="536"/>
    </location>
</feature>
<evidence type="ECO:0000256" key="2">
    <source>
        <dbReference type="RuleBase" id="RU363044"/>
    </source>
</evidence>
<dbReference type="Pfam" id="PF05970">
    <property type="entry name" value="PIF1"/>
    <property type="match status" value="1"/>
</dbReference>
<comment type="catalytic activity">
    <reaction evidence="2">
        <text>ATP + H2O = ADP + phosphate + H(+)</text>
        <dbReference type="Rhea" id="RHEA:13065"/>
        <dbReference type="ChEBI" id="CHEBI:15377"/>
        <dbReference type="ChEBI" id="CHEBI:15378"/>
        <dbReference type="ChEBI" id="CHEBI:30616"/>
        <dbReference type="ChEBI" id="CHEBI:43474"/>
        <dbReference type="ChEBI" id="CHEBI:456216"/>
        <dbReference type="EC" id="5.6.2.3"/>
    </reaction>
</comment>
<dbReference type="GeneID" id="116940456"/>
<evidence type="ECO:0000256" key="1">
    <source>
        <dbReference type="ARBA" id="ARBA00023242"/>
    </source>
</evidence>
<dbReference type="GO" id="GO:0006281">
    <property type="term" value="P:DNA repair"/>
    <property type="evidence" value="ECO:0007669"/>
    <property type="project" value="UniProtKB-KW"/>
</dbReference>
<dbReference type="SUPFAM" id="SSF52540">
    <property type="entry name" value="P-loop containing nucleoside triphosphate hydrolases"/>
    <property type="match status" value="2"/>
</dbReference>
<dbReference type="Pfam" id="PF21530">
    <property type="entry name" value="Pif1_2B_dom"/>
    <property type="match status" value="1"/>
</dbReference>
<feature type="region of interest" description="Disordered" evidence="3">
    <location>
        <begin position="145"/>
        <end position="213"/>
    </location>
</feature>
<organism evidence="7 8">
    <name type="scientific">Petromyzon marinus</name>
    <name type="common">Sea lamprey</name>
    <dbReference type="NCBI Taxonomy" id="7757"/>
    <lineage>
        <taxon>Eukaryota</taxon>
        <taxon>Metazoa</taxon>
        <taxon>Chordata</taxon>
        <taxon>Craniata</taxon>
        <taxon>Vertebrata</taxon>
        <taxon>Cyclostomata</taxon>
        <taxon>Hyperoartia</taxon>
        <taxon>Petromyzontiformes</taxon>
        <taxon>Petromyzontidae</taxon>
        <taxon>Petromyzon</taxon>
    </lineage>
</organism>
<keyword evidence="2" id="KW-0234">DNA repair</keyword>
<dbReference type="GO" id="GO:0000723">
    <property type="term" value="P:telomere maintenance"/>
    <property type="evidence" value="ECO:0007669"/>
    <property type="project" value="InterPro"/>
</dbReference>
<dbReference type="EC" id="5.6.2.3" evidence="2"/>
<keyword evidence="2 8" id="KW-0347">Helicase</keyword>
<dbReference type="GO" id="GO:0043139">
    <property type="term" value="F:5'-3' DNA helicase activity"/>
    <property type="evidence" value="ECO:0007669"/>
    <property type="project" value="UniProtKB-EC"/>
</dbReference>
<dbReference type="CDD" id="cd18037">
    <property type="entry name" value="DEXSc_Pif1_like"/>
    <property type="match status" value="1"/>
</dbReference>
<evidence type="ECO:0000313" key="7">
    <source>
        <dbReference type="Proteomes" id="UP001318040"/>
    </source>
</evidence>
<dbReference type="AlphaFoldDB" id="A0AAJ7SX29"/>
<keyword evidence="2" id="KW-0233">DNA recombination</keyword>
<feature type="domain" description="PIF1/LRR1 pleckstrin homology" evidence="6">
    <location>
        <begin position="7"/>
        <end position="106"/>
    </location>
</feature>
<keyword evidence="1" id="KW-0539">Nucleus</keyword>
<comment type="cofactor">
    <cofactor evidence="2">
        <name>Mg(2+)</name>
        <dbReference type="ChEBI" id="CHEBI:18420"/>
    </cofactor>
</comment>
<feature type="domain" description="DNA helicase Pif1-like DEAD-box helicase" evidence="4">
    <location>
        <begin position="238"/>
        <end position="435"/>
    </location>
</feature>
<reference evidence="8" key="1">
    <citation type="submission" date="2025-08" db="UniProtKB">
        <authorList>
            <consortium name="RefSeq"/>
        </authorList>
    </citation>
    <scope>IDENTIFICATION</scope>
    <source>
        <tissue evidence="8">Sperm</tissue>
    </source>
</reference>
<proteinExistence type="inferred from homology"/>
<dbReference type="Proteomes" id="UP001318040">
    <property type="component" value="Chromosome 9"/>
</dbReference>
<evidence type="ECO:0000256" key="3">
    <source>
        <dbReference type="SAM" id="MobiDB-lite"/>
    </source>
</evidence>
<dbReference type="InterPro" id="IPR051055">
    <property type="entry name" value="PIF1_helicase"/>
</dbReference>
<dbReference type="CTD" id="80119"/>
<dbReference type="GO" id="GO:0005524">
    <property type="term" value="F:ATP binding"/>
    <property type="evidence" value="ECO:0007669"/>
    <property type="project" value="UniProtKB-KW"/>
</dbReference>
<evidence type="ECO:0000259" key="6">
    <source>
        <dbReference type="Pfam" id="PF25344"/>
    </source>
</evidence>
<evidence type="ECO:0000259" key="4">
    <source>
        <dbReference type="Pfam" id="PF05970"/>
    </source>
</evidence>
<keyword evidence="2" id="KW-0227">DNA damage</keyword>
<dbReference type="KEGG" id="pmrn:116940456"/>